<dbReference type="Gene3D" id="1.25.40.10">
    <property type="entry name" value="Tetratricopeptide repeat domain"/>
    <property type="match status" value="1"/>
</dbReference>
<protein>
    <recommendedName>
        <fullName evidence="5">Sel1 repeat family protein</fullName>
    </recommendedName>
</protein>
<feature type="region of interest" description="Disordered" evidence="1">
    <location>
        <begin position="35"/>
        <end position="63"/>
    </location>
</feature>
<organism evidence="3 4">
    <name type="scientific">Lysobacter gummosus</name>
    <dbReference type="NCBI Taxonomy" id="262324"/>
    <lineage>
        <taxon>Bacteria</taxon>
        <taxon>Pseudomonadati</taxon>
        <taxon>Pseudomonadota</taxon>
        <taxon>Gammaproteobacteria</taxon>
        <taxon>Lysobacterales</taxon>
        <taxon>Lysobacteraceae</taxon>
        <taxon>Lysobacter</taxon>
    </lineage>
</organism>
<evidence type="ECO:0000313" key="4">
    <source>
        <dbReference type="Proteomes" id="UP000829194"/>
    </source>
</evidence>
<feature type="region of interest" description="Disordered" evidence="1">
    <location>
        <begin position="102"/>
        <end position="124"/>
    </location>
</feature>
<sequence>MPYLAISALTVAGRLDLARQDRERAIEAAGGFRTSANTGSQVCETRPAVEPRGWRHGSQEASVGMEQRTRGRWIVGVLITALAVLAVGLGGWWGLSRDHRVRDGQPPASAAATAGTRVADSGPVAAPLPTGAFRDIHKELEVRARAGDARAAYRLGQIISRCREYKPIPGGEFTQMLASAIAHASGAIRMGSRKLDDPDLLDMLLYAKNEADAICGGVGDLPASVRKGDARLWFELAADQGHTKAMTDYGRFAFDDFASDVDLLDKADEVVARRERARGYLRRAFESGEPESLLALAAAHGNMPFLGRDTTESLAYWKAYRQTAPGRKLPAGVVNMMEEQLLAASNPQQVRDSQRRSVEILQAFQQHRAPR</sequence>
<keyword evidence="2" id="KW-0472">Membrane</keyword>
<evidence type="ECO:0008006" key="5">
    <source>
        <dbReference type="Google" id="ProtNLM"/>
    </source>
</evidence>
<keyword evidence="4" id="KW-1185">Reference proteome</keyword>
<name>A0ABY3XDG6_9GAMM</name>
<feature type="transmembrane region" description="Helical" evidence="2">
    <location>
        <begin position="73"/>
        <end position="95"/>
    </location>
</feature>
<evidence type="ECO:0000256" key="2">
    <source>
        <dbReference type="SAM" id="Phobius"/>
    </source>
</evidence>
<feature type="compositionally biased region" description="Low complexity" evidence="1">
    <location>
        <begin position="104"/>
        <end position="121"/>
    </location>
</feature>
<dbReference type="RefSeq" id="WP_148649062.1">
    <property type="nucleotide sequence ID" value="NZ_CP011131.1"/>
</dbReference>
<gene>
    <name evidence="3" type="ORF">MOV92_21930</name>
</gene>
<keyword evidence="2" id="KW-1133">Transmembrane helix</keyword>
<evidence type="ECO:0000313" key="3">
    <source>
        <dbReference type="EMBL" id="UNP29097.1"/>
    </source>
</evidence>
<reference evidence="3 4" key="1">
    <citation type="submission" date="2022-03" db="EMBL/GenBank/DDBJ databases">
        <title>Complete genome sequence of Lysobacter capsici VKM B-2533 and Lysobacter gummosus 10.1.1, promising sources of lytic agents.</title>
        <authorList>
            <person name="Tarlachkov S.V."/>
            <person name="Kudryakova I.V."/>
            <person name="Afoshin A.S."/>
            <person name="Leontyevskaya E.A."/>
            <person name="Leontyevskaya N.V."/>
        </authorList>
    </citation>
    <scope>NUCLEOTIDE SEQUENCE [LARGE SCALE GENOMIC DNA]</scope>
    <source>
        <strain evidence="3 4">10.1.1</strain>
    </source>
</reference>
<accession>A0ABY3XDG6</accession>
<dbReference type="SUPFAM" id="SSF81901">
    <property type="entry name" value="HCP-like"/>
    <property type="match status" value="1"/>
</dbReference>
<dbReference type="InterPro" id="IPR011990">
    <property type="entry name" value="TPR-like_helical_dom_sf"/>
</dbReference>
<keyword evidence="2" id="KW-0812">Transmembrane</keyword>
<dbReference type="Proteomes" id="UP000829194">
    <property type="component" value="Chromosome"/>
</dbReference>
<dbReference type="EMBL" id="CP093547">
    <property type="protein sequence ID" value="UNP29097.1"/>
    <property type="molecule type" value="Genomic_DNA"/>
</dbReference>
<proteinExistence type="predicted"/>
<evidence type="ECO:0000256" key="1">
    <source>
        <dbReference type="SAM" id="MobiDB-lite"/>
    </source>
</evidence>